<dbReference type="PANTHER" id="PTHR31562">
    <property type="entry name" value="PROTEIN CBG18972"/>
    <property type="match status" value="1"/>
</dbReference>
<dbReference type="Gene3D" id="3.90.550.10">
    <property type="entry name" value="Spore Coat Polysaccharide Biosynthesis Protein SpsA, Chain A"/>
    <property type="match status" value="1"/>
</dbReference>
<protein>
    <submittedName>
        <fullName evidence="1">Uncharacterized protein</fullName>
    </submittedName>
</protein>
<keyword evidence="2" id="KW-1185">Reference proteome</keyword>
<accession>A0A368G6P5</accession>
<dbReference type="AlphaFoldDB" id="A0A368G6P5"/>
<dbReference type="InterPro" id="IPR029044">
    <property type="entry name" value="Nucleotide-diphossugar_trans"/>
</dbReference>
<sequence>MNARTKMRIEEFLDANAEIIFYDRFYNWEVMAGAYLAKNTNWTKHFLDGFANYEFRLPKSFHGTDNGALHVSVCLYMSDKFSPSFTQCMASTKSQHF</sequence>
<name>A0A368G6P5_ANCCA</name>
<organism evidence="1 2">
    <name type="scientific">Ancylostoma caninum</name>
    <name type="common">Dog hookworm</name>
    <dbReference type="NCBI Taxonomy" id="29170"/>
    <lineage>
        <taxon>Eukaryota</taxon>
        <taxon>Metazoa</taxon>
        <taxon>Ecdysozoa</taxon>
        <taxon>Nematoda</taxon>
        <taxon>Chromadorea</taxon>
        <taxon>Rhabditida</taxon>
        <taxon>Rhabditina</taxon>
        <taxon>Rhabditomorpha</taxon>
        <taxon>Strongyloidea</taxon>
        <taxon>Ancylostomatidae</taxon>
        <taxon>Ancylostomatinae</taxon>
        <taxon>Ancylostoma</taxon>
    </lineage>
</organism>
<dbReference type="STRING" id="29170.A0A368G6P5"/>
<dbReference type="InterPro" id="IPR004988">
    <property type="entry name" value="DUF273"/>
</dbReference>
<evidence type="ECO:0000313" key="1">
    <source>
        <dbReference type="EMBL" id="RCN38655.1"/>
    </source>
</evidence>
<proteinExistence type="predicted"/>
<gene>
    <name evidence="1" type="ORF">ANCCAN_15444</name>
</gene>
<comment type="caution">
    <text evidence="1">The sequence shown here is derived from an EMBL/GenBank/DDBJ whole genome shotgun (WGS) entry which is preliminary data.</text>
</comment>
<evidence type="ECO:0000313" key="2">
    <source>
        <dbReference type="Proteomes" id="UP000252519"/>
    </source>
</evidence>
<dbReference type="OrthoDB" id="407658at2759"/>
<dbReference type="Proteomes" id="UP000252519">
    <property type="component" value="Unassembled WGS sequence"/>
</dbReference>
<dbReference type="EMBL" id="JOJR01000384">
    <property type="protein sequence ID" value="RCN38655.1"/>
    <property type="molecule type" value="Genomic_DNA"/>
</dbReference>
<dbReference type="Pfam" id="PF03314">
    <property type="entry name" value="DUF273"/>
    <property type="match status" value="1"/>
</dbReference>
<dbReference type="PANTHER" id="PTHR31562:SF9">
    <property type="entry name" value="GLYCOSYLTRANSFERASE FAMILY 8 PROTEIN"/>
    <property type="match status" value="1"/>
</dbReference>
<reference evidence="1 2" key="1">
    <citation type="submission" date="2014-10" db="EMBL/GenBank/DDBJ databases">
        <title>Draft genome of the hookworm Ancylostoma caninum.</title>
        <authorList>
            <person name="Mitreva M."/>
        </authorList>
    </citation>
    <scope>NUCLEOTIDE SEQUENCE [LARGE SCALE GENOMIC DNA]</scope>
    <source>
        <strain evidence="1 2">Baltimore</strain>
    </source>
</reference>